<sequence>MRRAEQVLVRYQRTFKQFTINVELREGSRGWTQSDTADMRLLSSQYFNQAVMNGYCRRHYQGFRQRSNSLIPVIVQVCCVGCGGGQLPVSP</sequence>
<accession>A0A5B7HBS3</accession>
<dbReference type="Proteomes" id="UP000324222">
    <property type="component" value="Unassembled WGS sequence"/>
</dbReference>
<comment type="caution">
    <text evidence="1">The sequence shown here is derived from an EMBL/GenBank/DDBJ whole genome shotgun (WGS) entry which is preliminary data.</text>
</comment>
<keyword evidence="2" id="KW-1185">Reference proteome</keyword>
<dbReference type="AlphaFoldDB" id="A0A5B7HBS3"/>
<evidence type="ECO:0000313" key="2">
    <source>
        <dbReference type="Proteomes" id="UP000324222"/>
    </source>
</evidence>
<organism evidence="1 2">
    <name type="scientific">Portunus trituberculatus</name>
    <name type="common">Swimming crab</name>
    <name type="synonym">Neptunus trituberculatus</name>
    <dbReference type="NCBI Taxonomy" id="210409"/>
    <lineage>
        <taxon>Eukaryota</taxon>
        <taxon>Metazoa</taxon>
        <taxon>Ecdysozoa</taxon>
        <taxon>Arthropoda</taxon>
        <taxon>Crustacea</taxon>
        <taxon>Multicrustacea</taxon>
        <taxon>Malacostraca</taxon>
        <taxon>Eumalacostraca</taxon>
        <taxon>Eucarida</taxon>
        <taxon>Decapoda</taxon>
        <taxon>Pleocyemata</taxon>
        <taxon>Brachyura</taxon>
        <taxon>Eubrachyura</taxon>
        <taxon>Portunoidea</taxon>
        <taxon>Portunidae</taxon>
        <taxon>Portuninae</taxon>
        <taxon>Portunus</taxon>
    </lineage>
</organism>
<reference evidence="1 2" key="1">
    <citation type="submission" date="2019-05" db="EMBL/GenBank/DDBJ databases">
        <title>Another draft genome of Portunus trituberculatus and its Hox gene families provides insights of decapod evolution.</title>
        <authorList>
            <person name="Jeong J.-H."/>
            <person name="Song I."/>
            <person name="Kim S."/>
            <person name="Choi T."/>
            <person name="Kim D."/>
            <person name="Ryu S."/>
            <person name="Kim W."/>
        </authorList>
    </citation>
    <scope>NUCLEOTIDE SEQUENCE [LARGE SCALE GENOMIC DNA]</scope>
    <source>
        <tissue evidence="1">Muscle</tissue>
    </source>
</reference>
<dbReference type="EMBL" id="VSRR010026273">
    <property type="protein sequence ID" value="MPC67456.1"/>
    <property type="molecule type" value="Genomic_DNA"/>
</dbReference>
<name>A0A5B7HBS3_PORTR</name>
<protein>
    <submittedName>
        <fullName evidence="1">Uncharacterized protein</fullName>
    </submittedName>
</protein>
<gene>
    <name evidence="1" type="ORF">E2C01_061632</name>
</gene>
<proteinExistence type="predicted"/>
<evidence type="ECO:0000313" key="1">
    <source>
        <dbReference type="EMBL" id="MPC67456.1"/>
    </source>
</evidence>